<name>A0A8E2I6Z9_9BACI</name>
<keyword evidence="2" id="KW-0472">Membrane</keyword>
<keyword evidence="5" id="KW-1185">Reference proteome</keyword>
<sequence>MRKKLIMFLTAFTLIFSVTSIGFVHDADAKGYRSGKRSYSPSQSTPFSTNKNTNTNRFQQEKKNNTFSNSKSVTNKTNKGGFMKGMLLGGLGGLLIGNLFGGMGMGAFGSILAGFVNVIILIGVIMVIVRIFSFFKRNKTRRYN</sequence>
<evidence type="ECO:0008006" key="6">
    <source>
        <dbReference type="Google" id="ProtNLM"/>
    </source>
</evidence>
<protein>
    <recommendedName>
        <fullName evidence="6">Preprotein translocase subunit Tim44</fullName>
    </recommendedName>
</protein>
<feature type="transmembrane region" description="Helical" evidence="2">
    <location>
        <begin position="111"/>
        <end position="132"/>
    </location>
</feature>
<feature type="transmembrane region" description="Helical" evidence="2">
    <location>
        <begin position="6"/>
        <end position="24"/>
    </location>
</feature>
<feature type="transmembrane region" description="Helical" evidence="2">
    <location>
        <begin position="86"/>
        <end position="105"/>
    </location>
</feature>
<organism evidence="4 5">
    <name type="scientific">Heyndrickxia oleronia</name>
    <dbReference type="NCBI Taxonomy" id="38875"/>
    <lineage>
        <taxon>Bacteria</taxon>
        <taxon>Bacillati</taxon>
        <taxon>Bacillota</taxon>
        <taxon>Bacilli</taxon>
        <taxon>Bacillales</taxon>
        <taxon>Bacillaceae</taxon>
        <taxon>Heyndrickxia</taxon>
    </lineage>
</organism>
<reference evidence="3" key="2">
    <citation type="submission" date="2023-03" db="EMBL/GenBank/DDBJ databases">
        <title>Bacterial isolates from washroom surfaces on a university campus.</title>
        <authorList>
            <person name="Holman D.B."/>
            <person name="Gzyl K.E."/>
            <person name="Taheri A.E."/>
        </authorList>
    </citation>
    <scope>NUCLEOTIDE SEQUENCE</scope>
    <source>
        <strain evidence="3">RD03</strain>
    </source>
</reference>
<dbReference type="Proteomes" id="UP000189761">
    <property type="component" value="Unassembled WGS sequence"/>
</dbReference>
<proteinExistence type="predicted"/>
<dbReference type="RefSeq" id="WP_058004441.1">
    <property type="nucleotide sequence ID" value="NZ_BOQX01000006.1"/>
</dbReference>
<dbReference type="Proteomes" id="UP001159179">
    <property type="component" value="Unassembled WGS sequence"/>
</dbReference>
<keyword evidence="2" id="KW-0812">Transmembrane</keyword>
<evidence type="ECO:0000256" key="1">
    <source>
        <dbReference type="SAM" id="MobiDB-lite"/>
    </source>
</evidence>
<evidence type="ECO:0000313" key="3">
    <source>
        <dbReference type="EMBL" id="MDH5159620.1"/>
    </source>
</evidence>
<dbReference type="EMBL" id="MTLA01000390">
    <property type="protein sequence ID" value="OOP66013.1"/>
    <property type="molecule type" value="Genomic_DNA"/>
</dbReference>
<evidence type="ECO:0000256" key="2">
    <source>
        <dbReference type="SAM" id="Phobius"/>
    </source>
</evidence>
<keyword evidence="2" id="KW-1133">Transmembrane helix</keyword>
<evidence type="ECO:0000313" key="5">
    <source>
        <dbReference type="Proteomes" id="UP000189761"/>
    </source>
</evidence>
<feature type="region of interest" description="Disordered" evidence="1">
    <location>
        <begin position="35"/>
        <end position="55"/>
    </location>
</feature>
<feature type="compositionally biased region" description="Polar residues" evidence="1">
    <location>
        <begin position="37"/>
        <end position="55"/>
    </location>
</feature>
<dbReference type="EMBL" id="JAROYP010000001">
    <property type="protein sequence ID" value="MDH5159620.1"/>
    <property type="molecule type" value="Genomic_DNA"/>
</dbReference>
<reference evidence="4 5" key="1">
    <citation type="submission" date="2017-01" db="EMBL/GenBank/DDBJ databases">
        <title>Draft genome sequence of Bacillus oleronius.</title>
        <authorList>
            <person name="Allam M."/>
        </authorList>
    </citation>
    <scope>NUCLEOTIDE SEQUENCE [LARGE SCALE GENOMIC DNA]</scope>
    <source>
        <strain evidence="4 5">DSM 9356</strain>
    </source>
</reference>
<accession>A0A8E2I6Z9</accession>
<dbReference type="GeneID" id="79869208"/>
<comment type="caution">
    <text evidence="4">The sequence shown here is derived from an EMBL/GenBank/DDBJ whole genome shotgun (WGS) entry which is preliminary data.</text>
</comment>
<dbReference type="AlphaFoldDB" id="A0A8E2I6Z9"/>
<gene>
    <name evidence="4" type="ORF">BWZ43_23170</name>
    <name evidence="3" type="ORF">P5X88_01655</name>
</gene>
<evidence type="ECO:0000313" key="4">
    <source>
        <dbReference type="EMBL" id="OOP66013.1"/>
    </source>
</evidence>